<evidence type="ECO:0000313" key="2">
    <source>
        <dbReference type="EMBL" id="OHT15185.1"/>
    </source>
</evidence>
<feature type="compositionally biased region" description="Polar residues" evidence="1">
    <location>
        <begin position="1"/>
        <end position="16"/>
    </location>
</feature>
<comment type="caution">
    <text evidence="2">The sequence shown here is derived from an EMBL/GenBank/DDBJ whole genome shotgun (WGS) entry which is preliminary data.</text>
</comment>
<dbReference type="Proteomes" id="UP000179807">
    <property type="component" value="Unassembled WGS sequence"/>
</dbReference>
<feature type="compositionally biased region" description="Polar residues" evidence="1">
    <location>
        <begin position="59"/>
        <end position="72"/>
    </location>
</feature>
<evidence type="ECO:0000313" key="3">
    <source>
        <dbReference type="Proteomes" id="UP000179807"/>
    </source>
</evidence>
<dbReference type="Gene3D" id="3.30.450.40">
    <property type="match status" value="1"/>
</dbReference>
<dbReference type="AlphaFoldDB" id="A0A1J4KV41"/>
<evidence type="ECO:0008006" key="4">
    <source>
        <dbReference type="Google" id="ProtNLM"/>
    </source>
</evidence>
<sequence>MEKRPLTNSNTPSTSFKDIPIKLARESKSNNISAVNLPSLHKSRTQVTFEGKERKPQPLSKSKNPSFHSFATRSGNFLFPEEKAKKKTPGKISSMSSNSSILEHIHTPPLKFRQTLKTLIHNFGRDSYNAFFRQPVFLNTLLIDGKIDKSSISTIIPFIMAERMYEFINNMTTEMSIHSSLSACHSVQEVENILPKIIKFNKVLIWEKPLGSDFLISQTLREIVPINRSIVGYCAQKKKKVITDDPAMCSGFDIDYDLPILRGTVSMALLPVISDFGDLVAVIHFIDLLDNLGNPIPISQYVKHLLKATRDLIKIQIYNYETNSPKLTIDLVYVLQMSNCETFEIIIQKMLDFLKKYFDCEGADIFEYDFNRRRLIRLVDNVEFTEARAGLSYLPLIKDEPIFVAQSLQMGFARSKIDRLFTNNSALTNYYKINDIKYVFTLRSKWMLPSFLTEDLMKLNDISKILCFCIQNAKLYRTQKTEIDGLVRNNELVKVLGKALTSYIDHASEKWNIFRNAVKEVFGAENCFVCSFDGIQMHFHPTEITCKFDDCIAGQAFNYQELTEYKRKEGEDFPELYLKLGIEELNRSVAFHFFDDGKIKGSIEMINPTSEIIDQEGQNILGIICSMIHPF</sequence>
<dbReference type="VEuPathDB" id="TrichDB:TRFO_14373"/>
<organism evidence="2 3">
    <name type="scientific">Tritrichomonas foetus</name>
    <dbReference type="NCBI Taxonomy" id="1144522"/>
    <lineage>
        <taxon>Eukaryota</taxon>
        <taxon>Metamonada</taxon>
        <taxon>Parabasalia</taxon>
        <taxon>Tritrichomonadida</taxon>
        <taxon>Tritrichomonadidae</taxon>
        <taxon>Tritrichomonas</taxon>
    </lineage>
</organism>
<dbReference type="RefSeq" id="XP_068368321.1">
    <property type="nucleotide sequence ID" value="XM_068497772.1"/>
</dbReference>
<dbReference type="GeneID" id="94832476"/>
<accession>A0A1J4KV41</accession>
<keyword evidence="3" id="KW-1185">Reference proteome</keyword>
<dbReference type="EMBL" id="MLAK01000261">
    <property type="protein sequence ID" value="OHT15185.1"/>
    <property type="molecule type" value="Genomic_DNA"/>
</dbReference>
<feature type="compositionally biased region" description="Basic and acidic residues" evidence="1">
    <location>
        <begin position="19"/>
        <end position="28"/>
    </location>
</feature>
<dbReference type="InterPro" id="IPR029016">
    <property type="entry name" value="GAF-like_dom_sf"/>
</dbReference>
<protein>
    <recommendedName>
        <fullName evidence="4">GAF domain-containing protein</fullName>
    </recommendedName>
</protein>
<reference evidence="2" key="1">
    <citation type="submission" date="2016-10" db="EMBL/GenBank/DDBJ databases">
        <authorList>
            <person name="Benchimol M."/>
            <person name="Almeida L.G."/>
            <person name="Vasconcelos A.T."/>
            <person name="Perreira-Neves A."/>
            <person name="Rosa I.A."/>
            <person name="Tasca T."/>
            <person name="Bogo M.R."/>
            <person name="de Souza W."/>
        </authorList>
    </citation>
    <scope>NUCLEOTIDE SEQUENCE [LARGE SCALE GENOMIC DNA]</scope>
    <source>
        <strain evidence="2">K</strain>
    </source>
</reference>
<dbReference type="SUPFAM" id="SSF55781">
    <property type="entry name" value="GAF domain-like"/>
    <property type="match status" value="1"/>
</dbReference>
<feature type="region of interest" description="Disordered" evidence="1">
    <location>
        <begin position="1"/>
        <end position="72"/>
    </location>
</feature>
<gene>
    <name evidence="2" type="ORF">TRFO_14373</name>
</gene>
<name>A0A1J4KV41_9EUKA</name>
<evidence type="ECO:0000256" key="1">
    <source>
        <dbReference type="SAM" id="MobiDB-lite"/>
    </source>
</evidence>
<proteinExistence type="predicted"/>